<protein>
    <submittedName>
        <fullName evidence="2">Uncharacterized protein</fullName>
    </submittedName>
</protein>
<feature type="region of interest" description="Disordered" evidence="1">
    <location>
        <begin position="23"/>
        <end position="90"/>
    </location>
</feature>
<feature type="compositionally biased region" description="Pro residues" evidence="1">
    <location>
        <begin position="28"/>
        <end position="46"/>
    </location>
</feature>
<dbReference type="Proteomes" id="UP000604046">
    <property type="component" value="Unassembled WGS sequence"/>
</dbReference>
<evidence type="ECO:0000256" key="1">
    <source>
        <dbReference type="SAM" id="MobiDB-lite"/>
    </source>
</evidence>
<organism evidence="2 3">
    <name type="scientific">Symbiodinium natans</name>
    <dbReference type="NCBI Taxonomy" id="878477"/>
    <lineage>
        <taxon>Eukaryota</taxon>
        <taxon>Sar</taxon>
        <taxon>Alveolata</taxon>
        <taxon>Dinophyceae</taxon>
        <taxon>Suessiales</taxon>
        <taxon>Symbiodiniaceae</taxon>
        <taxon>Symbiodinium</taxon>
    </lineage>
</organism>
<evidence type="ECO:0000313" key="2">
    <source>
        <dbReference type="EMBL" id="CAE7216096.1"/>
    </source>
</evidence>
<dbReference type="AlphaFoldDB" id="A0A812JXR9"/>
<gene>
    <name evidence="2" type="ORF">SNAT2548_LOCUS7606</name>
</gene>
<dbReference type="OrthoDB" id="444931at2759"/>
<comment type="caution">
    <text evidence="2">The sequence shown here is derived from an EMBL/GenBank/DDBJ whole genome shotgun (WGS) entry which is preliminary data.</text>
</comment>
<reference evidence="2" key="1">
    <citation type="submission" date="2021-02" db="EMBL/GenBank/DDBJ databases">
        <authorList>
            <person name="Dougan E. K."/>
            <person name="Rhodes N."/>
            <person name="Thang M."/>
            <person name="Chan C."/>
        </authorList>
    </citation>
    <scope>NUCLEOTIDE SEQUENCE</scope>
</reference>
<name>A0A812JXR9_9DINO</name>
<sequence length="322" mass="35650">MARWAFGVRRVLSDAVVSRQIHHLVSSRPPPPPPVPLPAAAPPPQPSGLSAGWTTQARSPPPPPPVPEQVLPGSQGSASEAGPAYPGSLRSPEELLDLLRQDGIPRGLQQHWDTVQLLHEQEAFTVAQVAWIFDQCRHAPSLKRMGKRGDENELPLGNRIVQLFTHFVCARIPELTADEMTCFVEALTSQALPMDEFWLFMMAKQIQDTPDRFSPSQIATISRCYADKGLEDDEFFTALSARVARGLQQFPLSELASFLFACAKIRFLDEGLCEKAFPLFEEAQRVVHLDGPSLSAAITAAALLDWLRAEEDHKQSRSTRFT</sequence>
<proteinExistence type="predicted"/>
<keyword evidence="3" id="KW-1185">Reference proteome</keyword>
<evidence type="ECO:0000313" key="3">
    <source>
        <dbReference type="Proteomes" id="UP000604046"/>
    </source>
</evidence>
<dbReference type="EMBL" id="CAJNDS010000533">
    <property type="protein sequence ID" value="CAE7216096.1"/>
    <property type="molecule type" value="Genomic_DNA"/>
</dbReference>
<accession>A0A812JXR9</accession>